<keyword evidence="10" id="KW-1185">Reference proteome</keyword>
<feature type="transmembrane region" description="Helical" evidence="7">
    <location>
        <begin position="177"/>
        <end position="196"/>
    </location>
</feature>
<dbReference type="PROSITE" id="PS50253">
    <property type="entry name" value="COX3"/>
    <property type="match status" value="1"/>
</dbReference>
<sequence>MTVIDSTDSDEMLEEQAGADPLAGLPGHPMMWILILSELAVFGIAFVGFAVARLLDPAGFAAGQAHLSPLTGGLNTIVLVTSGFLAAAGVAAARDGRRGRARGLFVVAAVLGLLFLGVKGTEYAASIAAGHTLDSGGFFTLYYLLTGFHALHVALGMVILLIVAWKDSVENLETGASFWHMLDLVWVLLYPLLYLLR</sequence>
<feature type="domain" description="Heme-copper oxidase subunit III family profile" evidence="8">
    <location>
        <begin position="31"/>
        <end position="197"/>
    </location>
</feature>
<keyword evidence="3 6" id="KW-0812">Transmembrane</keyword>
<evidence type="ECO:0000313" key="10">
    <source>
        <dbReference type="Proteomes" id="UP000245629"/>
    </source>
</evidence>
<dbReference type="GO" id="GO:0005886">
    <property type="term" value="C:plasma membrane"/>
    <property type="evidence" value="ECO:0007669"/>
    <property type="project" value="UniProtKB-SubCell"/>
</dbReference>
<evidence type="ECO:0000259" key="8">
    <source>
        <dbReference type="PROSITE" id="PS50253"/>
    </source>
</evidence>
<evidence type="ECO:0000256" key="3">
    <source>
        <dbReference type="ARBA" id="ARBA00022692"/>
    </source>
</evidence>
<comment type="similarity">
    <text evidence="2 6">Belongs to the cytochrome c oxidase subunit 3 family.</text>
</comment>
<dbReference type="SUPFAM" id="SSF81452">
    <property type="entry name" value="Cytochrome c oxidase subunit III-like"/>
    <property type="match status" value="1"/>
</dbReference>
<feature type="transmembrane region" description="Helical" evidence="7">
    <location>
        <begin position="31"/>
        <end position="52"/>
    </location>
</feature>
<evidence type="ECO:0000256" key="6">
    <source>
        <dbReference type="RuleBase" id="RU003376"/>
    </source>
</evidence>
<dbReference type="GO" id="GO:0019646">
    <property type="term" value="P:aerobic electron transport chain"/>
    <property type="evidence" value="ECO:0007669"/>
    <property type="project" value="InterPro"/>
</dbReference>
<name>A0A2S2CLA5_9PROT</name>
<evidence type="ECO:0000256" key="2">
    <source>
        <dbReference type="ARBA" id="ARBA00010581"/>
    </source>
</evidence>
<gene>
    <name evidence="9" type="ORF">DEW08_03100</name>
</gene>
<dbReference type="InterPro" id="IPR024791">
    <property type="entry name" value="Cyt_c/ubiquinol_Oxase_su3"/>
</dbReference>
<dbReference type="PANTHER" id="PTHR11403:SF6">
    <property type="entry name" value="NITRIC OXIDE REDUCTASE SUBUNIT E"/>
    <property type="match status" value="1"/>
</dbReference>
<evidence type="ECO:0000256" key="1">
    <source>
        <dbReference type="ARBA" id="ARBA00004141"/>
    </source>
</evidence>
<proteinExistence type="inferred from homology"/>
<evidence type="ECO:0000256" key="5">
    <source>
        <dbReference type="ARBA" id="ARBA00023136"/>
    </source>
</evidence>
<dbReference type="RefSeq" id="WP_109324377.1">
    <property type="nucleotide sequence ID" value="NZ_CP029352.1"/>
</dbReference>
<evidence type="ECO:0000256" key="7">
    <source>
        <dbReference type="SAM" id="Phobius"/>
    </source>
</evidence>
<keyword evidence="4 7" id="KW-1133">Transmembrane helix</keyword>
<protein>
    <submittedName>
        <fullName evidence="9">Copper oxidase</fullName>
    </submittedName>
</protein>
<reference evidence="10" key="1">
    <citation type="submission" date="2018-05" db="EMBL/GenBank/DDBJ databases">
        <title>Azospirillum thermophila sp. nov., a novel isolated from hot spring.</title>
        <authorList>
            <person name="Zhao Z."/>
        </authorList>
    </citation>
    <scope>NUCLEOTIDE SEQUENCE [LARGE SCALE GENOMIC DNA]</scope>
    <source>
        <strain evidence="10">CFH 70021</strain>
    </source>
</reference>
<dbReference type="AlphaFoldDB" id="A0A2S2CLA5"/>
<dbReference type="Proteomes" id="UP000245629">
    <property type="component" value="Chromosome 1"/>
</dbReference>
<dbReference type="PANTHER" id="PTHR11403">
    <property type="entry name" value="CYTOCHROME C OXIDASE SUBUNIT III"/>
    <property type="match status" value="1"/>
</dbReference>
<dbReference type="KEGG" id="azz:DEW08_03100"/>
<dbReference type="InterPro" id="IPR035973">
    <property type="entry name" value="Cyt_c_oxidase_su3-like_sf"/>
</dbReference>
<feature type="transmembrane region" description="Helical" evidence="7">
    <location>
        <begin position="72"/>
        <end position="92"/>
    </location>
</feature>
<dbReference type="Pfam" id="PF00510">
    <property type="entry name" value="COX3"/>
    <property type="match status" value="1"/>
</dbReference>
<keyword evidence="5 7" id="KW-0472">Membrane</keyword>
<dbReference type="EMBL" id="CP029352">
    <property type="protein sequence ID" value="AWK85298.1"/>
    <property type="molecule type" value="Genomic_DNA"/>
</dbReference>
<organism evidence="9 10">
    <name type="scientific">Azospirillum thermophilum</name>
    <dbReference type="NCBI Taxonomy" id="2202148"/>
    <lineage>
        <taxon>Bacteria</taxon>
        <taxon>Pseudomonadati</taxon>
        <taxon>Pseudomonadota</taxon>
        <taxon>Alphaproteobacteria</taxon>
        <taxon>Rhodospirillales</taxon>
        <taxon>Azospirillaceae</taxon>
        <taxon>Azospirillum</taxon>
    </lineage>
</organism>
<feature type="transmembrane region" description="Helical" evidence="7">
    <location>
        <begin position="104"/>
        <end position="121"/>
    </location>
</feature>
<accession>A0A2S2CLA5</accession>
<dbReference type="Gene3D" id="1.20.120.80">
    <property type="entry name" value="Cytochrome c oxidase, subunit III, four-helix bundle"/>
    <property type="match status" value="1"/>
</dbReference>
<dbReference type="GO" id="GO:0004129">
    <property type="term" value="F:cytochrome-c oxidase activity"/>
    <property type="evidence" value="ECO:0007669"/>
    <property type="project" value="InterPro"/>
</dbReference>
<dbReference type="InterPro" id="IPR000298">
    <property type="entry name" value="Cyt_c_oxidase-like_su3"/>
</dbReference>
<dbReference type="InterPro" id="IPR013833">
    <property type="entry name" value="Cyt_c_oxidase_su3_a-hlx"/>
</dbReference>
<dbReference type="OrthoDB" id="9810850at2"/>
<feature type="transmembrane region" description="Helical" evidence="7">
    <location>
        <begin position="141"/>
        <end position="165"/>
    </location>
</feature>
<evidence type="ECO:0000256" key="4">
    <source>
        <dbReference type="ARBA" id="ARBA00022989"/>
    </source>
</evidence>
<comment type="subcellular location">
    <subcellularLocation>
        <location evidence="6">Cell membrane</location>
        <topology evidence="6">Multi-pass membrane protein</topology>
    </subcellularLocation>
    <subcellularLocation>
        <location evidence="1">Membrane</location>
        <topology evidence="1">Multi-pass membrane protein</topology>
    </subcellularLocation>
</comment>
<evidence type="ECO:0000313" key="9">
    <source>
        <dbReference type="EMBL" id="AWK85298.1"/>
    </source>
</evidence>